<dbReference type="AlphaFoldDB" id="A0A9X6WN55"/>
<dbReference type="PROSITE" id="PS00211">
    <property type="entry name" value="ABC_TRANSPORTER_1"/>
    <property type="match status" value="1"/>
</dbReference>
<keyword evidence="3" id="KW-0547">Nucleotide-binding</keyword>
<dbReference type="PANTHER" id="PTHR24220">
    <property type="entry name" value="IMPORT ATP-BINDING PROTEIN"/>
    <property type="match status" value="1"/>
</dbReference>
<dbReference type="PROSITE" id="PS50893">
    <property type="entry name" value="ABC_TRANSPORTER_2"/>
    <property type="match status" value="1"/>
</dbReference>
<gene>
    <name evidence="6" type="ORF">COJ15_14590</name>
</gene>
<dbReference type="InterPro" id="IPR017911">
    <property type="entry name" value="MacB-like_ATP-bd"/>
</dbReference>
<protein>
    <submittedName>
        <fullName evidence="6">ABC transporter ATP-binding protein</fullName>
    </submittedName>
</protein>
<dbReference type="FunFam" id="3.40.50.300:FF:000032">
    <property type="entry name" value="Export ABC transporter ATP-binding protein"/>
    <property type="match status" value="1"/>
</dbReference>
<dbReference type="InterPro" id="IPR017871">
    <property type="entry name" value="ABC_transporter-like_CS"/>
</dbReference>
<proteinExistence type="inferred from homology"/>
<dbReference type="GO" id="GO:0098796">
    <property type="term" value="C:membrane protein complex"/>
    <property type="evidence" value="ECO:0007669"/>
    <property type="project" value="UniProtKB-ARBA"/>
</dbReference>
<dbReference type="SUPFAM" id="SSF52540">
    <property type="entry name" value="P-loop containing nucleoside triphosphate hydrolases"/>
    <property type="match status" value="1"/>
</dbReference>
<name>A0A9X6WN55_BACTU</name>
<dbReference type="InterPro" id="IPR003593">
    <property type="entry name" value="AAA+_ATPase"/>
</dbReference>
<evidence type="ECO:0000259" key="5">
    <source>
        <dbReference type="PROSITE" id="PS50893"/>
    </source>
</evidence>
<evidence type="ECO:0000256" key="2">
    <source>
        <dbReference type="ARBA" id="ARBA00022448"/>
    </source>
</evidence>
<dbReference type="GO" id="GO:0016887">
    <property type="term" value="F:ATP hydrolysis activity"/>
    <property type="evidence" value="ECO:0007669"/>
    <property type="project" value="InterPro"/>
</dbReference>
<dbReference type="GO" id="GO:0005886">
    <property type="term" value="C:plasma membrane"/>
    <property type="evidence" value="ECO:0007669"/>
    <property type="project" value="TreeGrafter"/>
</dbReference>
<dbReference type="Gene3D" id="3.40.50.300">
    <property type="entry name" value="P-loop containing nucleotide triphosphate hydrolases"/>
    <property type="match status" value="1"/>
</dbReference>
<feature type="domain" description="ABC transporter" evidence="5">
    <location>
        <begin position="7"/>
        <end position="233"/>
    </location>
</feature>
<dbReference type="InterPro" id="IPR027417">
    <property type="entry name" value="P-loop_NTPase"/>
</dbReference>
<dbReference type="SMART" id="SM00382">
    <property type="entry name" value="AAA"/>
    <property type="match status" value="1"/>
</dbReference>
<dbReference type="GO" id="GO:0005524">
    <property type="term" value="F:ATP binding"/>
    <property type="evidence" value="ECO:0007669"/>
    <property type="project" value="UniProtKB-KW"/>
</dbReference>
<dbReference type="InterPro" id="IPR003439">
    <property type="entry name" value="ABC_transporter-like_ATP-bd"/>
</dbReference>
<evidence type="ECO:0000256" key="4">
    <source>
        <dbReference type="ARBA" id="ARBA00022840"/>
    </source>
</evidence>
<dbReference type="Pfam" id="PF00005">
    <property type="entry name" value="ABC_tran"/>
    <property type="match status" value="1"/>
</dbReference>
<dbReference type="PANTHER" id="PTHR24220:SF86">
    <property type="entry name" value="ABC TRANSPORTER ABCH.1"/>
    <property type="match status" value="1"/>
</dbReference>
<reference evidence="6 7" key="1">
    <citation type="submission" date="2017-09" db="EMBL/GenBank/DDBJ databases">
        <title>Large-scale bioinformatics analysis of Bacillus genomes uncovers conserved roles of natural products in bacterial physiology.</title>
        <authorList>
            <consortium name="Agbiome Team Llc"/>
            <person name="Bleich R.M."/>
            <person name="Grubbs K.J."/>
            <person name="Santa Maria K.C."/>
            <person name="Allen S.E."/>
            <person name="Farag S."/>
            <person name="Shank E.A."/>
            <person name="Bowers A."/>
        </authorList>
    </citation>
    <scope>NUCLEOTIDE SEQUENCE [LARGE SCALE GENOMIC DNA]</scope>
    <source>
        <strain evidence="6 7">AFS085496</strain>
    </source>
</reference>
<dbReference type="CDD" id="cd03255">
    <property type="entry name" value="ABC_MJ0796_LolCDE_FtsE"/>
    <property type="match status" value="1"/>
</dbReference>
<keyword evidence="4 6" id="KW-0067">ATP-binding</keyword>
<sequence length="234" mass="26350">MHKEPLLQLKDVEKSFSTKTENLQILKNINFTVNPGQMNVIMGPSGSGKSTLLNLLGLLDRPTKGEIYLNSQLTNKLKEKEKSKLRAKTVGFVFQDFNLFPNLNALENVTLPLLIHKEISKESREKKARELLELVGLSHRTTHMPSSLSGGEKQRVSIARSLAANPKLLLADEPTGNVDEENEIKIIELFKKLTNSGVGLVIVTHNPVFKDYTDHYYVMKKGVLEEVILNYEIK</sequence>
<dbReference type="GO" id="GO:0022857">
    <property type="term" value="F:transmembrane transporter activity"/>
    <property type="evidence" value="ECO:0007669"/>
    <property type="project" value="TreeGrafter"/>
</dbReference>
<dbReference type="InterPro" id="IPR015854">
    <property type="entry name" value="ABC_transpr_LolD-like"/>
</dbReference>
<accession>A0A9X6WN55</accession>
<dbReference type="RefSeq" id="WP_000548608.1">
    <property type="nucleotide sequence ID" value="NZ_JAUKEU010000013.1"/>
</dbReference>
<organism evidence="6 7">
    <name type="scientific">Bacillus thuringiensis</name>
    <dbReference type="NCBI Taxonomy" id="1428"/>
    <lineage>
        <taxon>Bacteria</taxon>
        <taxon>Bacillati</taxon>
        <taxon>Bacillota</taxon>
        <taxon>Bacilli</taxon>
        <taxon>Bacillales</taxon>
        <taxon>Bacillaceae</taxon>
        <taxon>Bacillus</taxon>
        <taxon>Bacillus cereus group</taxon>
    </lineage>
</organism>
<evidence type="ECO:0000313" key="6">
    <source>
        <dbReference type="EMBL" id="PFJ39508.1"/>
    </source>
</evidence>
<comment type="similarity">
    <text evidence="1">Belongs to the ABC transporter superfamily.</text>
</comment>
<dbReference type="EMBL" id="NUVX01000023">
    <property type="protein sequence ID" value="PFJ39508.1"/>
    <property type="molecule type" value="Genomic_DNA"/>
</dbReference>
<evidence type="ECO:0000313" key="7">
    <source>
        <dbReference type="Proteomes" id="UP000224003"/>
    </source>
</evidence>
<evidence type="ECO:0000256" key="3">
    <source>
        <dbReference type="ARBA" id="ARBA00022741"/>
    </source>
</evidence>
<evidence type="ECO:0000256" key="1">
    <source>
        <dbReference type="ARBA" id="ARBA00005417"/>
    </source>
</evidence>
<dbReference type="Proteomes" id="UP000224003">
    <property type="component" value="Unassembled WGS sequence"/>
</dbReference>
<comment type="caution">
    <text evidence="6">The sequence shown here is derived from an EMBL/GenBank/DDBJ whole genome shotgun (WGS) entry which is preliminary data.</text>
</comment>
<keyword evidence="2" id="KW-0813">Transport</keyword>